<keyword evidence="2" id="KW-0472">Membrane</keyword>
<accession>A0A8J5FJ12</accession>
<keyword evidence="2" id="KW-1133">Transmembrane helix</keyword>
<dbReference type="AlphaFoldDB" id="A0A8J5FJ12"/>
<organism evidence="3 4">
    <name type="scientific">Zingiber officinale</name>
    <name type="common">Ginger</name>
    <name type="synonym">Amomum zingiber</name>
    <dbReference type="NCBI Taxonomy" id="94328"/>
    <lineage>
        <taxon>Eukaryota</taxon>
        <taxon>Viridiplantae</taxon>
        <taxon>Streptophyta</taxon>
        <taxon>Embryophyta</taxon>
        <taxon>Tracheophyta</taxon>
        <taxon>Spermatophyta</taxon>
        <taxon>Magnoliopsida</taxon>
        <taxon>Liliopsida</taxon>
        <taxon>Zingiberales</taxon>
        <taxon>Zingiberaceae</taxon>
        <taxon>Zingiber</taxon>
    </lineage>
</organism>
<name>A0A8J5FJ12_ZINOF</name>
<proteinExistence type="predicted"/>
<reference evidence="3 4" key="1">
    <citation type="submission" date="2020-08" db="EMBL/GenBank/DDBJ databases">
        <title>Plant Genome Project.</title>
        <authorList>
            <person name="Zhang R.-G."/>
        </authorList>
    </citation>
    <scope>NUCLEOTIDE SEQUENCE [LARGE SCALE GENOMIC DNA]</scope>
    <source>
        <tissue evidence="3">Rhizome</tissue>
    </source>
</reference>
<gene>
    <name evidence="3" type="ORF">ZIOFF_051622</name>
</gene>
<protein>
    <submittedName>
        <fullName evidence="3">Uncharacterized protein</fullName>
    </submittedName>
</protein>
<sequence>MTCVVQLVRLRLSASIEIVDVERFRFHSSFITPLLCSLDASSYASNLTFLLAFPISILDISDCPSVVDLVSMGRGRGKGKKLTVSTSHEDPGGYDGEEVLTAFRRGKTLKPLKEDIDEDDAEKIGGEDDMKLSAPKEEVEGPTVVVKKRRKRDSKSEENSVKTENGAGSKSMEQSSSSNSFRRSGSRRKGKPCRAAGVGVVCNSLLAISLFMISSGNVEQREETNSCNDEYSIDGLEDAPGSTSSKDDGHNMQSDTQALVENVTTTCKTTRKVDVQTTFMFSDLVVITFEALICFSVFCSYTSVVVLW</sequence>
<dbReference type="PANTHER" id="PTHR34055:SF1">
    <property type="entry name" value="EXPRESSED PROTEIN"/>
    <property type="match status" value="1"/>
</dbReference>
<dbReference type="Proteomes" id="UP000734854">
    <property type="component" value="Unassembled WGS sequence"/>
</dbReference>
<feature type="transmembrane region" description="Helical" evidence="2">
    <location>
        <begin position="284"/>
        <end position="307"/>
    </location>
</feature>
<dbReference type="PANTHER" id="PTHR34055">
    <property type="entry name" value="OS09G0491596 PROTEIN"/>
    <property type="match status" value="1"/>
</dbReference>
<keyword evidence="4" id="KW-1185">Reference proteome</keyword>
<feature type="compositionally biased region" description="Low complexity" evidence="1">
    <location>
        <begin position="166"/>
        <end position="183"/>
    </location>
</feature>
<evidence type="ECO:0000313" key="4">
    <source>
        <dbReference type="Proteomes" id="UP000734854"/>
    </source>
</evidence>
<keyword evidence="2" id="KW-0812">Transmembrane</keyword>
<dbReference type="EMBL" id="JACMSC010000014">
    <property type="protein sequence ID" value="KAG6490332.1"/>
    <property type="molecule type" value="Genomic_DNA"/>
</dbReference>
<evidence type="ECO:0000256" key="1">
    <source>
        <dbReference type="SAM" id="MobiDB-lite"/>
    </source>
</evidence>
<feature type="compositionally biased region" description="Basic and acidic residues" evidence="1">
    <location>
        <begin position="122"/>
        <end position="139"/>
    </location>
</feature>
<comment type="caution">
    <text evidence="3">The sequence shown here is derived from an EMBL/GenBank/DDBJ whole genome shotgun (WGS) entry which is preliminary data.</text>
</comment>
<feature type="region of interest" description="Disordered" evidence="1">
    <location>
        <begin position="77"/>
        <end position="96"/>
    </location>
</feature>
<evidence type="ECO:0000313" key="3">
    <source>
        <dbReference type="EMBL" id="KAG6490332.1"/>
    </source>
</evidence>
<feature type="region of interest" description="Disordered" evidence="1">
    <location>
        <begin position="111"/>
        <end position="193"/>
    </location>
</feature>
<evidence type="ECO:0000256" key="2">
    <source>
        <dbReference type="SAM" id="Phobius"/>
    </source>
</evidence>